<dbReference type="RefSeq" id="WP_412441885.1">
    <property type="nucleotide sequence ID" value="NZ_CACRUT010000006.1"/>
</dbReference>
<dbReference type="EMBL" id="CACRUT010000006">
    <property type="protein sequence ID" value="VYT82551.1"/>
    <property type="molecule type" value="Genomic_DNA"/>
</dbReference>
<reference evidence="1" key="1">
    <citation type="submission" date="2019-11" db="EMBL/GenBank/DDBJ databases">
        <authorList>
            <person name="Feng L."/>
        </authorList>
    </citation>
    <scope>NUCLEOTIDE SEQUENCE</scope>
    <source>
        <strain evidence="1">PclaraLFYP37</strain>
    </source>
</reference>
<dbReference type="AlphaFoldDB" id="A0A6N2ZSZ0"/>
<organism evidence="1">
    <name type="scientific">Paraprevotella clara</name>
    <dbReference type="NCBI Taxonomy" id="454154"/>
    <lineage>
        <taxon>Bacteria</taxon>
        <taxon>Pseudomonadati</taxon>
        <taxon>Bacteroidota</taxon>
        <taxon>Bacteroidia</taxon>
        <taxon>Bacteroidales</taxon>
        <taxon>Prevotellaceae</taxon>
        <taxon>Paraprevotella</taxon>
    </lineage>
</organism>
<sequence length="203" mass="23269">MLTITDFNNRIAPQLNSLTHNRSRAGFPGLIVNLAQNPIPRMNPEVFVCRGVAVQNLFTAVQFEPNKIVFYEKMNNTIGISFLFSGCYLAQFEYNNRKYIAHISTGTGIDCKPQWDEFVNQCKNDNSFSNFFLYKPYDNYSENRILKVQKVLDTCGVIDNLNDFQTGIIKTSNCRLVDLYVSHTIKRVFGHINDNNIHNILIG</sequence>
<protein>
    <submittedName>
        <fullName evidence="1">Uncharacterized protein</fullName>
    </submittedName>
</protein>
<name>A0A6N2ZSZ0_9BACT</name>
<evidence type="ECO:0000313" key="1">
    <source>
        <dbReference type="EMBL" id="VYT82551.1"/>
    </source>
</evidence>
<proteinExistence type="predicted"/>
<gene>
    <name evidence="1" type="ORF">PCLFYP37_01223</name>
</gene>
<accession>A0A6N2ZSZ0</accession>